<feature type="domain" description="DNA polymerase alpha/delta/epsilon subunit B" evidence="4">
    <location>
        <begin position="202"/>
        <end position="438"/>
    </location>
</feature>
<reference evidence="6 7" key="1">
    <citation type="submission" date="2018-12" db="EMBL/GenBank/DDBJ databases">
        <authorList>
            <person name="Tiukova I."/>
            <person name="Dainat J."/>
        </authorList>
    </citation>
    <scope>NUCLEOTIDE SEQUENCE [LARGE SCALE GENOMIC DNA]</scope>
</reference>
<dbReference type="Gene3D" id="2.40.50.430">
    <property type="match status" value="1"/>
</dbReference>
<accession>A0A448YLA8</accession>
<keyword evidence="2" id="KW-0235">DNA replication</keyword>
<dbReference type="FunCoup" id="A0A448YLA8">
    <property type="interactions" value="887"/>
</dbReference>
<dbReference type="Gene3D" id="3.60.21.50">
    <property type="match status" value="1"/>
</dbReference>
<dbReference type="PANTHER" id="PTHR10416">
    <property type="entry name" value="DNA POLYMERASE DELTA SUBUNIT 2"/>
    <property type="match status" value="1"/>
</dbReference>
<dbReference type="OrthoDB" id="3763at2759"/>
<evidence type="ECO:0000313" key="6">
    <source>
        <dbReference type="EMBL" id="VEU21666.1"/>
    </source>
</evidence>
<organism evidence="6 7">
    <name type="scientific">Brettanomyces naardenensis</name>
    <name type="common">Yeast</name>
    <dbReference type="NCBI Taxonomy" id="13370"/>
    <lineage>
        <taxon>Eukaryota</taxon>
        <taxon>Fungi</taxon>
        <taxon>Dikarya</taxon>
        <taxon>Ascomycota</taxon>
        <taxon>Saccharomycotina</taxon>
        <taxon>Pichiomycetes</taxon>
        <taxon>Pichiales</taxon>
        <taxon>Pichiaceae</taxon>
        <taxon>Brettanomyces</taxon>
    </lineage>
</organism>
<sequence>MTTDHIMREVSDKPPTYDKQDDYTLPPGKRLYMDQYNDIYKSRAKILKSRVMKMASSKWRNETINEVKAKYVNKLLDVKNLTPSYVIGTVFVDMKYKPNILKEVSGNIYEAPEFEDESQYSELDRTRIDSYSDPSSDQVMLEDDSGRLLLDGELLDKVVLVTGVVVGVLGMVVEAGIFTIVDIVYPEPGPQKPLPEAKDENILFISGLRISPTSDRAPLEILKEFIMGEISSGVDNVAEMLEKTTNLIILGNSIEVVDDPHKNLKGKDKYSEINKSNYDSESLKMLDRWISDLLVSIPVTILPGETDPAEIEFPKPPLHRSLFYHSSRRSNFERLSNPAWLEINGVRILATSGENVNDIFKYLIPNIHVEIGDGIDSPLRKEVLHDSRLKLLESTILWQNVAPTAPDTMCCYPYSGEDPFSLTETPHVYVVGNQPKFETSILEVKLKNDQVARVSIICVPDFSETGQCVMMNTNGLECKQFRVA</sequence>
<evidence type="ECO:0000259" key="4">
    <source>
        <dbReference type="Pfam" id="PF04042"/>
    </source>
</evidence>
<keyword evidence="7" id="KW-1185">Reference proteome</keyword>
<dbReference type="STRING" id="13370.A0A448YLA8"/>
<dbReference type="InParanoid" id="A0A448YLA8"/>
<evidence type="ECO:0000313" key="7">
    <source>
        <dbReference type="Proteomes" id="UP000290900"/>
    </source>
</evidence>
<feature type="region of interest" description="Disordered" evidence="3">
    <location>
        <begin position="1"/>
        <end position="22"/>
    </location>
</feature>
<evidence type="ECO:0000256" key="2">
    <source>
        <dbReference type="ARBA" id="ARBA00022705"/>
    </source>
</evidence>
<evidence type="ECO:0000259" key="5">
    <source>
        <dbReference type="Pfam" id="PF18018"/>
    </source>
</evidence>
<dbReference type="GO" id="GO:0043625">
    <property type="term" value="C:delta DNA polymerase complex"/>
    <property type="evidence" value="ECO:0007669"/>
    <property type="project" value="TreeGrafter"/>
</dbReference>
<comment type="similarity">
    <text evidence="1">Belongs to the DNA polymerase delta/II small subunit family.</text>
</comment>
<dbReference type="Pfam" id="PF04042">
    <property type="entry name" value="DNA_pol_E_B"/>
    <property type="match status" value="1"/>
</dbReference>
<dbReference type="InterPro" id="IPR007185">
    <property type="entry name" value="DNA_pol_a/d/e_bsu"/>
</dbReference>
<proteinExistence type="inferred from homology"/>
<evidence type="ECO:0000256" key="1">
    <source>
        <dbReference type="ARBA" id="ARBA00006035"/>
    </source>
</evidence>
<name>A0A448YLA8_BRENA</name>
<dbReference type="AlphaFoldDB" id="A0A448YLA8"/>
<dbReference type="GO" id="GO:0006271">
    <property type="term" value="P:DNA strand elongation involved in DNA replication"/>
    <property type="evidence" value="ECO:0007669"/>
    <property type="project" value="TreeGrafter"/>
</dbReference>
<evidence type="ECO:0000256" key="3">
    <source>
        <dbReference type="SAM" id="MobiDB-lite"/>
    </source>
</evidence>
<dbReference type="InterPro" id="IPR040663">
    <property type="entry name" value="DNA_pol_D_N"/>
</dbReference>
<dbReference type="PANTHER" id="PTHR10416:SF0">
    <property type="entry name" value="DNA POLYMERASE DELTA SUBUNIT 2"/>
    <property type="match status" value="1"/>
</dbReference>
<gene>
    <name evidence="6" type="ORF">BRENAR_LOCUS2399</name>
</gene>
<dbReference type="Pfam" id="PF18018">
    <property type="entry name" value="DNA_pol_D_N"/>
    <property type="match status" value="1"/>
</dbReference>
<dbReference type="Proteomes" id="UP000290900">
    <property type="component" value="Unassembled WGS sequence"/>
</dbReference>
<dbReference type="GO" id="GO:0003677">
    <property type="term" value="F:DNA binding"/>
    <property type="evidence" value="ECO:0007669"/>
    <property type="project" value="InterPro"/>
</dbReference>
<dbReference type="EMBL" id="CAACVR010000012">
    <property type="protein sequence ID" value="VEU21666.1"/>
    <property type="molecule type" value="Genomic_DNA"/>
</dbReference>
<dbReference type="InterPro" id="IPR024826">
    <property type="entry name" value="DNA_pol_delta/II_ssu"/>
</dbReference>
<feature type="domain" description="DNA polymerase delta subunit OB-fold" evidence="5">
    <location>
        <begin position="35"/>
        <end position="183"/>
    </location>
</feature>
<protein>
    <submittedName>
        <fullName evidence="6">DEKNAAC102614</fullName>
    </submittedName>
</protein>